<evidence type="ECO:0000313" key="8">
    <source>
        <dbReference type="EMBL" id="KOX76549.1"/>
    </source>
</evidence>
<feature type="domain" description="BRCT" evidence="7">
    <location>
        <begin position="101"/>
        <end position="189"/>
    </location>
</feature>
<keyword evidence="9" id="KW-1185">Reference proteome</keyword>
<feature type="domain" description="BRCT" evidence="7">
    <location>
        <begin position="975"/>
        <end position="1038"/>
    </location>
</feature>
<keyword evidence="2" id="KW-0227">DNA damage</keyword>
<keyword evidence="3" id="KW-0539">Nucleus</keyword>
<feature type="region of interest" description="Disordered" evidence="6">
    <location>
        <begin position="242"/>
        <end position="273"/>
    </location>
</feature>
<dbReference type="Gene3D" id="3.40.50.10190">
    <property type="entry name" value="BRCT domain"/>
    <property type="match status" value="6"/>
</dbReference>
<comment type="subcellular location">
    <subcellularLocation>
        <location evidence="1">Nucleus</location>
    </subcellularLocation>
</comment>
<dbReference type="Pfam" id="PF00533">
    <property type="entry name" value="BRCT"/>
    <property type="match status" value="1"/>
</dbReference>
<dbReference type="STRING" id="166423.A0A0M9A5Z4"/>
<dbReference type="CDD" id="cd18440">
    <property type="entry name" value="BRCT_PAXIP1_rpt6"/>
    <property type="match status" value="1"/>
</dbReference>
<evidence type="ECO:0000256" key="2">
    <source>
        <dbReference type="ARBA" id="ARBA00022763"/>
    </source>
</evidence>
<feature type="domain" description="BRCT" evidence="7">
    <location>
        <begin position="13"/>
        <end position="100"/>
    </location>
</feature>
<dbReference type="PANTHER" id="PTHR23196:SF1">
    <property type="entry name" value="PAX-INTERACTING PROTEIN 1"/>
    <property type="match status" value="1"/>
</dbReference>
<dbReference type="GO" id="GO:0006974">
    <property type="term" value="P:DNA damage response"/>
    <property type="evidence" value="ECO:0007669"/>
    <property type="project" value="UniProtKB-KW"/>
</dbReference>
<dbReference type="GO" id="GO:0044666">
    <property type="term" value="C:MLL3/4 complex"/>
    <property type="evidence" value="ECO:0007669"/>
    <property type="project" value="TreeGrafter"/>
</dbReference>
<feature type="region of interest" description="Disordered" evidence="6">
    <location>
        <begin position="420"/>
        <end position="442"/>
    </location>
</feature>
<evidence type="ECO:0000313" key="9">
    <source>
        <dbReference type="Proteomes" id="UP000053105"/>
    </source>
</evidence>
<feature type="domain" description="BRCT" evidence="7">
    <location>
        <begin position="794"/>
        <end position="859"/>
    </location>
</feature>
<evidence type="ECO:0000256" key="1">
    <source>
        <dbReference type="ARBA" id="ARBA00004123"/>
    </source>
</evidence>
<dbReference type="PANTHER" id="PTHR23196">
    <property type="entry name" value="PAX TRANSCRIPTION ACTIVATION DOMAIN INTERACTING PROTEIN"/>
    <property type="match status" value="1"/>
</dbReference>
<dbReference type="Proteomes" id="UP000053105">
    <property type="component" value="Unassembled WGS sequence"/>
</dbReference>
<gene>
    <name evidence="8" type="ORF">WN51_11755</name>
</gene>
<evidence type="ECO:0000256" key="6">
    <source>
        <dbReference type="SAM" id="MobiDB-lite"/>
    </source>
</evidence>
<dbReference type="SUPFAM" id="SSF52113">
    <property type="entry name" value="BRCT domain"/>
    <property type="match status" value="5"/>
</dbReference>
<evidence type="ECO:0000256" key="5">
    <source>
        <dbReference type="ARBA" id="ARBA00030146"/>
    </source>
</evidence>
<evidence type="ECO:0000259" key="7">
    <source>
        <dbReference type="PROSITE" id="PS50172"/>
    </source>
</evidence>
<dbReference type="Pfam" id="PF16589">
    <property type="entry name" value="BRCT_2"/>
    <property type="match status" value="1"/>
</dbReference>
<dbReference type="SMART" id="SM00292">
    <property type="entry name" value="BRCT"/>
    <property type="match status" value="5"/>
</dbReference>
<name>A0A0M9A5Z4_9HYME</name>
<dbReference type="InterPro" id="IPR001357">
    <property type="entry name" value="BRCT_dom"/>
</dbReference>
<reference evidence="8 9" key="1">
    <citation type="submission" date="2015-07" db="EMBL/GenBank/DDBJ databases">
        <title>The genome of Melipona quadrifasciata.</title>
        <authorList>
            <person name="Pan H."/>
            <person name="Kapheim K."/>
        </authorList>
    </citation>
    <scope>NUCLEOTIDE SEQUENCE [LARGE SCALE GENOMIC DNA]</scope>
    <source>
        <strain evidence="8">0111107301</strain>
        <tissue evidence="8">Whole body</tissue>
    </source>
</reference>
<dbReference type="CDD" id="cd17711">
    <property type="entry name" value="BRCT_PAXIP1_rpt3"/>
    <property type="match status" value="1"/>
</dbReference>
<dbReference type="Pfam" id="PF16770">
    <property type="entry name" value="RTT107_BRCT_5"/>
    <property type="match status" value="1"/>
</dbReference>
<evidence type="ECO:0000256" key="4">
    <source>
        <dbReference type="ARBA" id="ARBA00023858"/>
    </source>
</evidence>
<dbReference type="CDD" id="cd17730">
    <property type="entry name" value="BRCT_PAXIP1_rpt4"/>
    <property type="match status" value="1"/>
</dbReference>
<dbReference type="Pfam" id="PF12738">
    <property type="entry name" value="PTCB-BRCT"/>
    <property type="match status" value="2"/>
</dbReference>
<dbReference type="AlphaFoldDB" id="A0A0M9A5Z4"/>
<dbReference type="InterPro" id="IPR036420">
    <property type="entry name" value="BRCT_dom_sf"/>
</dbReference>
<protein>
    <recommendedName>
        <fullName evidence="4">PAX-interacting protein 1</fullName>
    </recommendedName>
    <alternativeName>
        <fullName evidence="5">PAX transactivation activation domain-interacting protein</fullName>
    </alternativeName>
</protein>
<dbReference type="CDD" id="cd17710">
    <property type="entry name" value="BRCT_PAXIP1_rpt2"/>
    <property type="match status" value="1"/>
</dbReference>
<organism evidence="8 9">
    <name type="scientific">Melipona quadrifasciata</name>
    <dbReference type="NCBI Taxonomy" id="166423"/>
    <lineage>
        <taxon>Eukaryota</taxon>
        <taxon>Metazoa</taxon>
        <taxon>Ecdysozoa</taxon>
        <taxon>Arthropoda</taxon>
        <taxon>Hexapoda</taxon>
        <taxon>Insecta</taxon>
        <taxon>Pterygota</taxon>
        <taxon>Neoptera</taxon>
        <taxon>Endopterygota</taxon>
        <taxon>Hymenoptera</taxon>
        <taxon>Apocrita</taxon>
        <taxon>Aculeata</taxon>
        <taxon>Apoidea</taxon>
        <taxon>Anthophila</taxon>
        <taxon>Apidae</taxon>
        <taxon>Melipona</taxon>
    </lineage>
</organism>
<accession>A0A0M9A5Z4</accession>
<dbReference type="CDD" id="cd17714">
    <property type="entry name" value="BRCT_PAXIP1_rpt1"/>
    <property type="match status" value="1"/>
</dbReference>
<evidence type="ECO:0000256" key="3">
    <source>
        <dbReference type="ARBA" id="ARBA00023242"/>
    </source>
</evidence>
<dbReference type="PROSITE" id="PS50172">
    <property type="entry name" value="BRCT"/>
    <property type="match status" value="5"/>
</dbReference>
<dbReference type="InterPro" id="IPR051579">
    <property type="entry name" value="DDR_Transcriptional_Reg"/>
</dbReference>
<proteinExistence type="predicted"/>
<feature type="compositionally biased region" description="Polar residues" evidence="6">
    <location>
        <begin position="244"/>
        <end position="273"/>
    </location>
</feature>
<dbReference type="EMBL" id="KQ435746">
    <property type="protein sequence ID" value="KOX76549.1"/>
    <property type="molecule type" value="Genomic_DNA"/>
</dbReference>
<sequence>MGDIRAGLEELKLDGALFADVKYYVSGEGDPKILNLLQEGGAERSNYFSDFVTHLIAGYDALENDISAAKDIYEIPAVTQNWILYSVKCNKLLPPHYFSPEDTQLFSNVRACVSQISRADSKSLWAMITLQGGKCQLRLDRYCTHLITGKAAGLKYETAMRHPIQIVTPDWVTECCKKGIIISEVEYHQNNTAQEEQDRNKAMLEQLKQRMPWNQPSPPVSSNTSHNINTATATVTTIPYTTNGQNNVNPQQQHLPRPIPTTSLSNASTIASSVSDQNVTQTTWLPQTSQQNNVTQMKSVLPQIQQPDLSPQQQQQQMNQLVQQQQVQLTPQQQQQIVLQQQIPAQQQQIGTQQHQLNQQQAPPQQLTSEQRQLILLQQQQQQQKIQQISQQLQQSAPQSSQQFVIRDGQLQQQPQNQQLMGPNQQGFIRPSGQWSQQPPQPPRQLIQLDAQTHQQLQQMDPQQRAQFIQKIQKQRNVILQRQMQNRQTQQGAHIAVIRSPGKPVQPGGLQWIQQQRPQMIGPQIAQTPGQKPVHSGVQPPALTPINSSNQVIVQASQNVQGPQAGQPGQTFQQASLSNNTQLPPDQQLVVNAKTKTALANMLTNRLQGSAVESSAAGQLRLMTAQHRPPPPPSQDPQLLAAYQRRTVGNITNGAPPGAPIKMQYTPVMPQAKAQFYGHNPNLKLPPDLFLLGCIFVIVEYDVQRPNDVSVWKQVIERHGGEVEPQYCTRATHILAITQKHPTVVQALREGKRCVSAHWLSDVVSKQQVVPPWHALHFPTPFSLTELPCAKQIVSLSGFEGEERAKVKYMLEALGAKVTNYFTRHNTLLVCRRPDGQKYKKAREWQTGVVNAQWLTDLLCGQMNALHQTENPKYQQYSLSNPFRLDYSLVPHLMAAWKMPINITQESYDKVKQVGQGPNSIRKYKKPRLDGPLLNKDPHLLGLDEPIVVSNPDPPPPDKQPRILFSGINPRKHAKRIRELGGALAASWRDATHLVMTAPRRTVKLLCCLSRCKYIVTLQWLLDCSARNTFLDESGYMLGDSEFEKNFNCNIEKALASPNRGTVLKGKIFYVTPSVIPSPPAIAEIIESAGGTMEKTRRSVAQIQEMNSNKLTYIIITHENDLHLLSDVLRVNISVFSAEIVLGAVARQYFQSEQI</sequence>
<feature type="domain" description="BRCT" evidence="7">
    <location>
        <begin position="686"/>
        <end position="771"/>
    </location>
</feature>
<dbReference type="OrthoDB" id="342264at2759"/>